<comment type="caution">
    <text evidence="1">The sequence shown here is derived from an EMBL/GenBank/DDBJ whole genome shotgun (WGS) entry which is preliminary data.</text>
</comment>
<accession>A0AA87Y334</accession>
<proteinExistence type="predicted"/>
<name>A0AA87Y334_9BURK</name>
<reference evidence="1" key="1">
    <citation type="journal article" date="2014" name="Int. J. Syst. Evol. Microbiol.">
        <title>Complete genome sequence of Corynebacterium casei LMG S-19264T (=DSM 44701T), isolated from a smear-ripened cheese.</title>
        <authorList>
            <consortium name="US DOE Joint Genome Institute (JGI-PGF)"/>
            <person name="Walter F."/>
            <person name="Albersmeier A."/>
            <person name="Kalinowski J."/>
            <person name="Ruckert C."/>
        </authorList>
    </citation>
    <scope>NUCLEOTIDE SEQUENCE</scope>
    <source>
        <strain evidence="1">KCTC 12344</strain>
    </source>
</reference>
<dbReference type="AlphaFoldDB" id="A0AA87Y334"/>
<reference evidence="1" key="2">
    <citation type="submission" date="2022-12" db="EMBL/GenBank/DDBJ databases">
        <authorList>
            <person name="Sun Q."/>
            <person name="Kim S."/>
        </authorList>
    </citation>
    <scope>NUCLEOTIDE SEQUENCE</scope>
    <source>
        <strain evidence="1">KCTC 12344</strain>
    </source>
</reference>
<gene>
    <name evidence="1" type="ORF">GCM10007388_01020</name>
</gene>
<evidence type="ECO:0000313" key="2">
    <source>
        <dbReference type="Proteomes" id="UP000619512"/>
    </source>
</evidence>
<sequence length="89" mass="9678">MLSVLPRGAGAMGFYDKPAQMVPIKSVRTESASFKAVAEAQRNRGGPWTKVAAGARGFVQCRFPCDSRARDNIGVRHENCHTRCTGARL</sequence>
<evidence type="ECO:0000313" key="1">
    <source>
        <dbReference type="EMBL" id="GGY72786.1"/>
    </source>
</evidence>
<dbReference type="EMBL" id="BMWW01000001">
    <property type="protein sequence ID" value="GGY72786.1"/>
    <property type="molecule type" value="Genomic_DNA"/>
</dbReference>
<protein>
    <submittedName>
        <fullName evidence="1">Uncharacterized protein</fullName>
    </submittedName>
</protein>
<organism evidence="1 2">
    <name type="scientific">Pseudoduganella plicata</name>
    <dbReference type="NCBI Taxonomy" id="321984"/>
    <lineage>
        <taxon>Bacteria</taxon>
        <taxon>Pseudomonadati</taxon>
        <taxon>Pseudomonadota</taxon>
        <taxon>Betaproteobacteria</taxon>
        <taxon>Burkholderiales</taxon>
        <taxon>Oxalobacteraceae</taxon>
        <taxon>Telluria group</taxon>
        <taxon>Pseudoduganella</taxon>
    </lineage>
</organism>
<dbReference type="Proteomes" id="UP000619512">
    <property type="component" value="Unassembled WGS sequence"/>
</dbReference>